<feature type="compositionally biased region" description="Polar residues" evidence="1">
    <location>
        <begin position="489"/>
        <end position="510"/>
    </location>
</feature>
<feature type="compositionally biased region" description="Basic and acidic residues" evidence="1">
    <location>
        <begin position="516"/>
        <end position="529"/>
    </location>
</feature>
<feature type="compositionally biased region" description="Basic residues" evidence="1">
    <location>
        <begin position="556"/>
        <end position="566"/>
    </location>
</feature>
<reference evidence="2 3" key="1">
    <citation type="submission" date="2024-01" db="EMBL/GenBank/DDBJ databases">
        <title>A draft genome for the cacao thread blight pathogen Marasmiellus scandens.</title>
        <authorList>
            <person name="Baruah I.K."/>
            <person name="Leung J."/>
            <person name="Bukari Y."/>
            <person name="Amoako-Attah I."/>
            <person name="Meinhardt L.W."/>
            <person name="Bailey B.A."/>
            <person name="Cohen S.P."/>
        </authorList>
    </citation>
    <scope>NUCLEOTIDE SEQUENCE [LARGE SCALE GENOMIC DNA]</scope>
    <source>
        <strain evidence="2 3">GH-19</strain>
    </source>
</reference>
<keyword evidence="3" id="KW-1185">Reference proteome</keyword>
<evidence type="ECO:0000256" key="1">
    <source>
        <dbReference type="SAM" id="MobiDB-lite"/>
    </source>
</evidence>
<organism evidence="2 3">
    <name type="scientific">Marasmiellus scandens</name>
    <dbReference type="NCBI Taxonomy" id="2682957"/>
    <lineage>
        <taxon>Eukaryota</taxon>
        <taxon>Fungi</taxon>
        <taxon>Dikarya</taxon>
        <taxon>Basidiomycota</taxon>
        <taxon>Agaricomycotina</taxon>
        <taxon>Agaricomycetes</taxon>
        <taxon>Agaricomycetidae</taxon>
        <taxon>Agaricales</taxon>
        <taxon>Marasmiineae</taxon>
        <taxon>Omphalotaceae</taxon>
        <taxon>Marasmiellus</taxon>
    </lineage>
</organism>
<feature type="compositionally biased region" description="Polar residues" evidence="1">
    <location>
        <begin position="929"/>
        <end position="942"/>
    </location>
</feature>
<dbReference type="EMBL" id="JBANRG010000004">
    <property type="protein sequence ID" value="KAK7466892.1"/>
    <property type="molecule type" value="Genomic_DNA"/>
</dbReference>
<feature type="compositionally biased region" description="Acidic residues" evidence="1">
    <location>
        <begin position="690"/>
        <end position="702"/>
    </location>
</feature>
<protein>
    <submittedName>
        <fullName evidence="2">Uncharacterized protein</fullName>
    </submittedName>
</protein>
<name>A0ABR1JZ40_9AGAR</name>
<sequence length="1184" mass="132096">MSKWKQLREGLQTLKNATRTSKNPEIIRCIKNWTQVASILESSDIPPESCSLKGSTTSLLEDFLVPTLRCCAILLDGIFQEKIVSAADTIPWEGFLNSLIWEILDHLEGNSPGKTLALYMIIIDHRSVDIDKIRSVVAEFLYPSLCQNCFPSDLEAWRPSGISLLCSIHILLSETVIDNIDNQRKLRDAKLLGGKRIGFALSSSREYLCIDTLLDLIVNLAPAAASKNDKRGPFLDTVFDASLFPSHNQLKKAINKASESGWEAVSKEIARILSQTDVSLYVTRNIASLPKLTIIERPQPFKIIKVTLDGEAYSSMHHLYVSSKGLTSNIEEDGKIETFYVHYSTIIKARFKTPLDSTSETTVTLDLTSPPTIGLSQLDKPALGPPATLVIVIYRDDRENFTRCLKARGLIEEKESSQSLTRNYRLVFRQVPKRFRKRLEKAHLLPLTRFLVLTNPPVFDDLDDSSDNFNSVVELPFTWKIPDANSVSKPELNSASVRNHPVGTQRQSESVMKDIPTSEHPREESKEDDSAPNQKSLKRQYADNDEPAECHDRQNKRPRTRPRNHSVGKTVSVHFKSPAAVKKKYGNKGRSSSPQLQPNSDADSFSSPPKPNVKPAGRIAAMKGRGGKKVSTAAKAGKGVSTSKAEKEKTRLGKEKVTHDDKQTDDFVASSGLRRSARSRKDNVQKVEKTDDDLSEIEEDEIVETKKHGQKQPTTKETKNDKKKPRQAPWEEAEFIKKINLKNDDTTKINHTPVKPSAGEPDHVTPSSPIQQGNILGADNLEEVDLAQAMVPSADTGVDLGTNVVPSTEMSYEEIYEDYVVATKNGTPDEAIQDVHPGVNTLAMHDMTDHIMNEPQHESIPQKQQSIPQSVLNTTQPVREAATNVPDSPQIPPASPAQIEFDMPIPKRLPVLTEKPVTAIEIKKTPMKTPTNLANTHEQPQISALHRKPNKTQVDSRIGDMPMPANRFEKLPLRNVATKPPTKLPGADSGRMIASDLSSKRTSAQISTPSGNKLPMRRHQELLVRSPLAGNRTKARHSCRNEEVSYRKKERQTMDIVEVRQLDCAWVVLRTSIQVLNEIQQVIINKVSNRFDEVRKEVRAGRDNILRAAAEDIEQMRLESVTLFNNMVDLEVEYDSYIRKIEGGLVGLNMVNSEIEAGMKEMIGEQRMTIGKVKLGAIPASCLH</sequence>
<feature type="compositionally biased region" description="Polar residues" evidence="1">
    <location>
        <begin position="589"/>
        <end position="607"/>
    </location>
</feature>
<evidence type="ECO:0000313" key="3">
    <source>
        <dbReference type="Proteomes" id="UP001498398"/>
    </source>
</evidence>
<proteinExistence type="predicted"/>
<evidence type="ECO:0000313" key="2">
    <source>
        <dbReference type="EMBL" id="KAK7466892.1"/>
    </source>
</evidence>
<feature type="region of interest" description="Disordered" evidence="1">
    <location>
        <begin position="929"/>
        <end position="965"/>
    </location>
</feature>
<gene>
    <name evidence="2" type="ORF">VKT23_003956</name>
</gene>
<feature type="region of interest" description="Disordered" evidence="1">
    <location>
        <begin position="746"/>
        <end position="766"/>
    </location>
</feature>
<accession>A0ABR1JZ40</accession>
<dbReference type="Proteomes" id="UP001498398">
    <property type="component" value="Unassembled WGS sequence"/>
</dbReference>
<comment type="caution">
    <text evidence="2">The sequence shown here is derived from an EMBL/GenBank/DDBJ whole genome shotgun (WGS) entry which is preliminary data.</text>
</comment>
<feature type="region of interest" description="Disordered" evidence="1">
    <location>
        <begin position="489"/>
        <end position="731"/>
    </location>
</feature>
<feature type="compositionally biased region" description="Basic and acidic residues" evidence="1">
    <location>
        <begin position="644"/>
        <end position="665"/>
    </location>
</feature>
<feature type="compositionally biased region" description="Basic and acidic residues" evidence="1">
    <location>
        <begin position="679"/>
        <end position="689"/>
    </location>
</feature>